<dbReference type="Pfam" id="PF00501">
    <property type="entry name" value="AMP-binding"/>
    <property type="match status" value="1"/>
</dbReference>
<dbReference type="GO" id="GO:0004467">
    <property type="term" value="F:long-chain fatty acid-CoA ligase activity"/>
    <property type="evidence" value="ECO:0007669"/>
    <property type="project" value="UniProtKB-EC"/>
</dbReference>
<dbReference type="AlphaFoldDB" id="A0A3B0SSD4"/>
<sequence length="387" mass="43171">LPWAHSFGQTLELHAMIYFGSSLGLTSAKTLTRDMPEIKPTILVSVPTVFNKVYDGIQKMMEAEGGIKKTMFDAAIANAIKREQLLKQGKRSRWIDMQHGFFDKVVLSKVRDAFGGRLKYAFSGGAAISTEVAEFISGVGITVYEGYGLTETSPIVTANTKNARRIGSVGKPIPGVTVEIDTDLTGDPEIGEIVVHGPNVMMGYYNLPEANEEVFTPNRGFRTGDLGHVDEDGFLFIRGRIKEQYKLENGKYVVPSPIEEQLTLSGYIAQAMVYGEQRPYNVAVIVPDFEYLNKWAEEKGLDTSDIDALLAQPEVRELFTTEINRAQSSIKHYERVRAFILEDEEFTPENTMLTPSLKIKRRAVMAKLGDRINDLYDGDDPLIGRNE</sequence>
<protein>
    <submittedName>
        <fullName evidence="4">Long-chain-fatty-acid--CoA ligase</fullName>
        <ecNumber evidence="4">6.2.1.3</ecNumber>
    </submittedName>
</protein>
<evidence type="ECO:0000256" key="2">
    <source>
        <dbReference type="ARBA" id="ARBA00022840"/>
    </source>
</evidence>
<keyword evidence="4" id="KW-0436">Ligase</keyword>
<dbReference type="Gene3D" id="3.40.50.12780">
    <property type="entry name" value="N-terminal domain of ligase-like"/>
    <property type="match status" value="1"/>
</dbReference>
<organism evidence="4">
    <name type="scientific">hydrothermal vent metagenome</name>
    <dbReference type="NCBI Taxonomy" id="652676"/>
    <lineage>
        <taxon>unclassified sequences</taxon>
        <taxon>metagenomes</taxon>
        <taxon>ecological metagenomes</taxon>
    </lineage>
</organism>
<dbReference type="Pfam" id="PF23562">
    <property type="entry name" value="AMP-binding_C_3"/>
    <property type="match status" value="1"/>
</dbReference>
<dbReference type="GO" id="GO:0005524">
    <property type="term" value="F:ATP binding"/>
    <property type="evidence" value="ECO:0007669"/>
    <property type="project" value="UniProtKB-KW"/>
</dbReference>
<name>A0A3B0SSD4_9ZZZZ</name>
<evidence type="ECO:0000313" key="4">
    <source>
        <dbReference type="EMBL" id="VAW07410.1"/>
    </source>
</evidence>
<evidence type="ECO:0000256" key="1">
    <source>
        <dbReference type="ARBA" id="ARBA00022741"/>
    </source>
</evidence>
<evidence type="ECO:0000259" key="3">
    <source>
        <dbReference type="Pfam" id="PF00501"/>
    </source>
</evidence>
<proteinExistence type="predicted"/>
<feature type="non-terminal residue" evidence="4">
    <location>
        <position position="1"/>
    </location>
</feature>
<reference evidence="4" key="1">
    <citation type="submission" date="2018-06" db="EMBL/GenBank/DDBJ databases">
        <authorList>
            <person name="Zhirakovskaya E."/>
        </authorList>
    </citation>
    <scope>NUCLEOTIDE SEQUENCE</scope>
</reference>
<dbReference type="InterPro" id="IPR042099">
    <property type="entry name" value="ANL_N_sf"/>
</dbReference>
<dbReference type="EMBL" id="UOEI01000526">
    <property type="protein sequence ID" value="VAW07410.1"/>
    <property type="molecule type" value="Genomic_DNA"/>
</dbReference>
<dbReference type="PANTHER" id="PTHR43272">
    <property type="entry name" value="LONG-CHAIN-FATTY-ACID--COA LIGASE"/>
    <property type="match status" value="1"/>
</dbReference>
<dbReference type="SUPFAM" id="SSF56801">
    <property type="entry name" value="Acetyl-CoA synthetase-like"/>
    <property type="match status" value="1"/>
</dbReference>
<feature type="domain" description="AMP-dependent synthetase/ligase" evidence="3">
    <location>
        <begin position="1"/>
        <end position="205"/>
    </location>
</feature>
<keyword evidence="1" id="KW-0547">Nucleotide-binding</keyword>
<dbReference type="EC" id="6.2.1.3" evidence="4"/>
<gene>
    <name evidence="4" type="ORF">MNBD_ACTINO01-1565</name>
</gene>
<keyword evidence="2" id="KW-0067">ATP-binding</keyword>
<dbReference type="PANTHER" id="PTHR43272:SF33">
    <property type="entry name" value="AMP-BINDING DOMAIN-CONTAINING PROTEIN-RELATED"/>
    <property type="match status" value="1"/>
</dbReference>
<dbReference type="GO" id="GO:0016020">
    <property type="term" value="C:membrane"/>
    <property type="evidence" value="ECO:0007669"/>
    <property type="project" value="TreeGrafter"/>
</dbReference>
<accession>A0A3B0SSD4</accession>
<dbReference type="InterPro" id="IPR000873">
    <property type="entry name" value="AMP-dep_synth/lig_dom"/>
</dbReference>